<gene>
    <name evidence="3" type="primary">GDI1_1</name>
    <name evidence="3" type="ORF">NGRA_0464</name>
</gene>
<reference evidence="3 4" key="1">
    <citation type="journal article" date="2020" name="Genome Biol. Evol.">
        <title>Comparative genomics of strictly vertically transmitted, feminizing microsporidia endosymbionts of amphipod crustaceans.</title>
        <authorList>
            <person name="Cormier A."/>
            <person name="Chebbi M.A."/>
            <person name="Giraud I."/>
            <person name="Wattier R."/>
            <person name="Teixeira M."/>
            <person name="Gilbert C."/>
            <person name="Rigaud T."/>
            <person name="Cordaux R."/>
        </authorList>
    </citation>
    <scope>NUCLEOTIDE SEQUENCE [LARGE SCALE GENOMIC DNA]</scope>
    <source>
        <strain evidence="3 4">Ou3-Ou53</strain>
    </source>
</reference>
<evidence type="ECO:0000256" key="1">
    <source>
        <dbReference type="ARBA" id="ARBA00005593"/>
    </source>
</evidence>
<sequence>MEDSCFDIAFHGTLVEDCVQVKNIGKYKTIVFDRSEEYGCTFDDIEKLKSSRYVTDVEVFKYSKGFSIEALPMVLRPNGKLFNSLREAGVNNFSEYIVIDHHFLILEDSKYYRIPYTKTQLVDTAYFNFKERHLVNKLLEGEINLNELKDKLCDKTKRILFNGIVGDNTDYEACLREYLANFGSPPFLFPKHGYRDISENLSRSNAMCGTAYVLDKDIKIYSLAFNGEEDSTAECIFKSDAVEIKKEVSAIKEPSIAFSNTVKTRHEREQRTGSSEEDTELLERFNSVRINSDESDDISSDNEDISSDNDHTGQINEKIYTECCVNNSRKSNICFNPLGCDGETAERYPRDHLYTTPKNIVYNKPVDISLNKEKEGDIYFVKERSGYKQVLCITEIVSGSTDGRTPFNTPKMDSHESYTSSDYSKGDFDITQIKDIISKAKNGYNFLISSNFGNIFSKSLIDSATTPSNVFVRVLNVKEKLIQKRFFAFLYNGTSFIRVLSIDSSSRCCREGTFVIYLLKNDSKVDDRDLKLLKIHKCNVISDVSFQINEVLRYSSN</sequence>
<dbReference type="Proteomes" id="UP000740883">
    <property type="component" value="Unassembled WGS sequence"/>
</dbReference>
<dbReference type="PANTHER" id="PTHR11787:SF4">
    <property type="entry name" value="CHM, RAB ESCORT PROTEIN 1"/>
    <property type="match status" value="1"/>
</dbReference>
<evidence type="ECO:0000313" key="3">
    <source>
        <dbReference type="EMBL" id="KAF9764552.1"/>
    </source>
</evidence>
<protein>
    <submittedName>
        <fullName evidence="3">Rab GDP dissociation inhibitor alpha</fullName>
    </submittedName>
</protein>
<comment type="similarity">
    <text evidence="1">Belongs to the Rab GDI family.</text>
</comment>
<dbReference type="InterPro" id="IPR018203">
    <property type="entry name" value="GDP_dissociation_inhibitor"/>
</dbReference>
<dbReference type="AlphaFoldDB" id="A0A9P6H2Z2"/>
<evidence type="ECO:0000313" key="4">
    <source>
        <dbReference type="Proteomes" id="UP000740883"/>
    </source>
</evidence>
<dbReference type="GO" id="GO:0005092">
    <property type="term" value="F:GDP-dissociation inhibitor activity"/>
    <property type="evidence" value="ECO:0007669"/>
    <property type="project" value="InterPro"/>
</dbReference>
<dbReference type="PANTHER" id="PTHR11787">
    <property type="entry name" value="RAB GDP-DISSOCIATION INHIBITOR"/>
    <property type="match status" value="1"/>
</dbReference>
<proteinExistence type="inferred from homology"/>
<feature type="compositionally biased region" description="Acidic residues" evidence="2">
    <location>
        <begin position="293"/>
        <end position="307"/>
    </location>
</feature>
<dbReference type="GO" id="GO:0005968">
    <property type="term" value="C:Rab-protein geranylgeranyltransferase complex"/>
    <property type="evidence" value="ECO:0007669"/>
    <property type="project" value="TreeGrafter"/>
</dbReference>
<dbReference type="SUPFAM" id="SSF51905">
    <property type="entry name" value="FAD/NAD(P)-binding domain"/>
    <property type="match status" value="1"/>
</dbReference>
<evidence type="ECO:0000256" key="2">
    <source>
        <dbReference type="SAM" id="MobiDB-lite"/>
    </source>
</evidence>
<dbReference type="GO" id="GO:0005634">
    <property type="term" value="C:nucleus"/>
    <property type="evidence" value="ECO:0007669"/>
    <property type="project" value="TreeGrafter"/>
</dbReference>
<dbReference type="GO" id="GO:0005829">
    <property type="term" value="C:cytosol"/>
    <property type="evidence" value="ECO:0007669"/>
    <property type="project" value="TreeGrafter"/>
</dbReference>
<organism evidence="3 4">
    <name type="scientific">Nosema granulosis</name>
    <dbReference type="NCBI Taxonomy" id="83296"/>
    <lineage>
        <taxon>Eukaryota</taxon>
        <taxon>Fungi</taxon>
        <taxon>Fungi incertae sedis</taxon>
        <taxon>Microsporidia</taxon>
        <taxon>Nosematidae</taxon>
        <taxon>Nosema</taxon>
    </lineage>
</organism>
<comment type="caution">
    <text evidence="3">The sequence shown here is derived from an EMBL/GenBank/DDBJ whole genome shotgun (WGS) entry which is preliminary data.</text>
</comment>
<keyword evidence="4" id="KW-1185">Reference proteome</keyword>
<feature type="region of interest" description="Disordered" evidence="2">
    <location>
        <begin position="261"/>
        <end position="312"/>
    </location>
</feature>
<dbReference type="EMBL" id="SBJO01000016">
    <property type="protein sequence ID" value="KAF9764552.1"/>
    <property type="molecule type" value="Genomic_DNA"/>
</dbReference>
<dbReference type="InterPro" id="IPR036188">
    <property type="entry name" value="FAD/NAD-bd_sf"/>
</dbReference>
<dbReference type="GO" id="GO:0016192">
    <property type="term" value="P:vesicle-mediated transport"/>
    <property type="evidence" value="ECO:0007669"/>
    <property type="project" value="TreeGrafter"/>
</dbReference>
<dbReference type="Gene3D" id="3.50.50.60">
    <property type="entry name" value="FAD/NAD(P)-binding domain"/>
    <property type="match status" value="1"/>
</dbReference>
<dbReference type="GO" id="GO:0007264">
    <property type="term" value="P:small GTPase-mediated signal transduction"/>
    <property type="evidence" value="ECO:0007669"/>
    <property type="project" value="InterPro"/>
</dbReference>
<accession>A0A9P6H2Z2</accession>
<dbReference type="OrthoDB" id="2187809at2759"/>
<name>A0A9P6H2Z2_9MICR</name>